<dbReference type="InterPro" id="IPR001223">
    <property type="entry name" value="Glyco_hydro18_cat"/>
</dbReference>
<dbReference type="Proteomes" id="UP000623681">
    <property type="component" value="Unassembled WGS sequence"/>
</dbReference>
<keyword evidence="3 6" id="KW-0378">Hydrolase</keyword>
<accession>A0A937FGS7</accession>
<evidence type="ECO:0000256" key="4">
    <source>
        <dbReference type="ARBA" id="ARBA00023024"/>
    </source>
</evidence>
<evidence type="ECO:0000256" key="1">
    <source>
        <dbReference type="ARBA" id="ARBA00000822"/>
    </source>
</evidence>
<keyword evidence="5 6" id="KW-0326">Glycosidase</keyword>
<evidence type="ECO:0000259" key="8">
    <source>
        <dbReference type="PROSITE" id="PS51910"/>
    </source>
</evidence>
<keyword evidence="10" id="KW-1185">Reference proteome</keyword>
<evidence type="ECO:0000313" key="10">
    <source>
        <dbReference type="Proteomes" id="UP000623681"/>
    </source>
</evidence>
<dbReference type="PANTHER" id="PTHR11177">
    <property type="entry name" value="CHITINASE"/>
    <property type="match status" value="1"/>
</dbReference>
<comment type="catalytic activity">
    <reaction evidence="1">
        <text>Random endo-hydrolysis of N-acetyl-beta-D-glucosaminide (1-&gt;4)-beta-linkages in chitin and chitodextrins.</text>
        <dbReference type="EC" id="3.2.1.14"/>
    </reaction>
</comment>
<dbReference type="InterPro" id="IPR050314">
    <property type="entry name" value="Glycosyl_Hydrlase_18"/>
</dbReference>
<dbReference type="CDD" id="cd06548">
    <property type="entry name" value="GH18_chitinase"/>
    <property type="match status" value="1"/>
</dbReference>
<dbReference type="GO" id="GO:0008061">
    <property type="term" value="F:chitin binding"/>
    <property type="evidence" value="ECO:0007669"/>
    <property type="project" value="InterPro"/>
</dbReference>
<evidence type="ECO:0000256" key="6">
    <source>
        <dbReference type="RuleBase" id="RU000489"/>
    </source>
</evidence>
<dbReference type="EMBL" id="JAESWA010000023">
    <property type="protein sequence ID" value="MBL4933094.1"/>
    <property type="molecule type" value="Genomic_DNA"/>
</dbReference>
<dbReference type="Pfam" id="PF00704">
    <property type="entry name" value="Glyco_hydro_18"/>
    <property type="match status" value="1"/>
</dbReference>
<dbReference type="Gene3D" id="3.20.20.80">
    <property type="entry name" value="Glycosidases"/>
    <property type="match status" value="1"/>
</dbReference>
<evidence type="ECO:0000256" key="2">
    <source>
        <dbReference type="ARBA" id="ARBA00012729"/>
    </source>
</evidence>
<dbReference type="RefSeq" id="WP_202768462.1">
    <property type="nucleotide sequence ID" value="NZ_JAESWA010000023.1"/>
</dbReference>
<sequence length="401" mass="46187">MITNKNILIYFPSWGATQAIHNYIQVGQIPWDKVTTICHAFFEVDNKNKLKSIDSYLDFHKSFPHSNGLKGHFGEYKYYKNLYPNVKVLISVGGWTRGHNFHSMSLNSKNRCVFINSLIDFLKRYPFIDGIDIDWEFPGIDRKPNPKIPDDKGCPGGPEDKINFTLLLKEIREAFNLNNMSTKLLTAAVPAEYDLLFYQEPEIYNKYLDFLNVMAYNFHTAKEKITNHHSPLYPNPNDPSPIYPIDIRNRYNSDAAMKTYRDIYKVPSYKLNLGVPLYSIGWKGVLNIDGSHPGLFAPATGPAIGTWDNPKAPNGKFPYYELRKIESATGFLKYRDPYSMVPYLYNDISGIMFSYEDEKSLKIKCDYVIYNNYGGIFVWDISGDVINDFPMISIINNNLNQ</sequence>
<evidence type="ECO:0000256" key="3">
    <source>
        <dbReference type="ARBA" id="ARBA00022801"/>
    </source>
</evidence>
<dbReference type="SMART" id="SM00636">
    <property type="entry name" value="Glyco_18"/>
    <property type="match status" value="1"/>
</dbReference>
<reference evidence="9" key="1">
    <citation type="submission" date="2021-01" db="EMBL/GenBank/DDBJ databases">
        <title>Genome public.</title>
        <authorList>
            <person name="Liu C."/>
            <person name="Sun Q."/>
        </authorList>
    </citation>
    <scope>NUCLEOTIDE SEQUENCE</scope>
    <source>
        <strain evidence="9">YIM B02565</strain>
    </source>
</reference>
<evidence type="ECO:0000313" key="9">
    <source>
        <dbReference type="EMBL" id="MBL4933094.1"/>
    </source>
</evidence>
<dbReference type="PROSITE" id="PS51910">
    <property type="entry name" value="GH18_2"/>
    <property type="match status" value="1"/>
</dbReference>
<dbReference type="GO" id="GO:0008843">
    <property type="term" value="F:endochitinase activity"/>
    <property type="evidence" value="ECO:0007669"/>
    <property type="project" value="UniProtKB-EC"/>
</dbReference>
<comment type="caution">
    <text evidence="9">The sequence shown here is derived from an EMBL/GenBank/DDBJ whole genome shotgun (WGS) entry which is preliminary data.</text>
</comment>
<dbReference type="SUPFAM" id="SSF51445">
    <property type="entry name" value="(Trans)glycosidases"/>
    <property type="match status" value="1"/>
</dbReference>
<dbReference type="InterPro" id="IPR029070">
    <property type="entry name" value="Chitinase_insertion_sf"/>
</dbReference>
<dbReference type="PANTHER" id="PTHR11177:SF317">
    <property type="entry name" value="CHITINASE 12-RELATED"/>
    <property type="match status" value="1"/>
</dbReference>
<keyword evidence="4" id="KW-0146">Chitin degradation</keyword>
<dbReference type="SUPFAM" id="SSF54556">
    <property type="entry name" value="Chitinase insertion domain"/>
    <property type="match status" value="1"/>
</dbReference>
<evidence type="ECO:0000256" key="7">
    <source>
        <dbReference type="RuleBase" id="RU004453"/>
    </source>
</evidence>
<dbReference type="InterPro" id="IPR011583">
    <property type="entry name" value="Chitinase_II/V-like_cat"/>
</dbReference>
<proteinExistence type="inferred from homology"/>
<organism evidence="9 10">
    <name type="scientific">Clostridium paridis</name>
    <dbReference type="NCBI Taxonomy" id="2803863"/>
    <lineage>
        <taxon>Bacteria</taxon>
        <taxon>Bacillati</taxon>
        <taxon>Bacillota</taxon>
        <taxon>Clostridia</taxon>
        <taxon>Eubacteriales</taxon>
        <taxon>Clostridiaceae</taxon>
        <taxon>Clostridium</taxon>
    </lineage>
</organism>
<dbReference type="GO" id="GO:0006032">
    <property type="term" value="P:chitin catabolic process"/>
    <property type="evidence" value="ECO:0007669"/>
    <property type="project" value="UniProtKB-KW"/>
</dbReference>
<dbReference type="InterPro" id="IPR001579">
    <property type="entry name" value="Glyco_hydro_18_chit_AS"/>
</dbReference>
<keyword evidence="4" id="KW-0119">Carbohydrate metabolism</keyword>
<keyword evidence="4" id="KW-0624">Polysaccharide degradation</keyword>
<dbReference type="InterPro" id="IPR017853">
    <property type="entry name" value="GH"/>
</dbReference>
<evidence type="ECO:0000256" key="5">
    <source>
        <dbReference type="ARBA" id="ARBA00023295"/>
    </source>
</evidence>
<dbReference type="Gene3D" id="3.10.50.10">
    <property type="match status" value="1"/>
</dbReference>
<dbReference type="PROSITE" id="PS01095">
    <property type="entry name" value="GH18_1"/>
    <property type="match status" value="1"/>
</dbReference>
<name>A0A937FGS7_9CLOT</name>
<gene>
    <name evidence="9" type="ORF">JK634_14870</name>
</gene>
<dbReference type="AlphaFoldDB" id="A0A937FGS7"/>
<dbReference type="GO" id="GO:0005975">
    <property type="term" value="P:carbohydrate metabolic process"/>
    <property type="evidence" value="ECO:0007669"/>
    <property type="project" value="InterPro"/>
</dbReference>
<dbReference type="EC" id="3.2.1.14" evidence="2"/>
<comment type="similarity">
    <text evidence="7">Belongs to the glycosyl hydrolase 18 family.</text>
</comment>
<protein>
    <recommendedName>
        <fullName evidence="2">chitinase</fullName>
        <ecNumber evidence="2">3.2.1.14</ecNumber>
    </recommendedName>
</protein>
<feature type="domain" description="GH18" evidence="8">
    <location>
        <begin position="5"/>
        <end position="401"/>
    </location>
</feature>